<dbReference type="SUPFAM" id="SSF51735">
    <property type="entry name" value="NAD(P)-binding Rossmann-fold domains"/>
    <property type="match status" value="1"/>
</dbReference>
<sequence>MIRFGVIGAGRIGKVHAATIAANPKAKLVYVADAFRASAEALAAQTGAEVADAEDVIKSSNVDAILIATPTPSHADLIEAAARAGKAILCEKPVSLSVERINACLDVVEKNKSTLMIGFNRRFDPNFASVEARLRRGDVGEIEIVTITSRDPTPPPADYVKSSGGLFRDMMIHDFDMARFLIGEEFVVVNALGSSLVDKAIGAEGDVDTAAVQMQTASGRIAVITNSRRATYGYDQRVEVHGSAGMLAARNIQATSVELSNANGVSGDPVQYFFLERYAQAYANEINAFIDAIDSGDLSPKPGGLDGLQAQKLAEAATVSWQKGRPVDVE</sequence>
<accession>A0A1B8RJX5</accession>
<dbReference type="GO" id="GO:0000166">
    <property type="term" value="F:nucleotide binding"/>
    <property type="evidence" value="ECO:0007669"/>
    <property type="project" value="InterPro"/>
</dbReference>
<evidence type="ECO:0000259" key="3">
    <source>
        <dbReference type="Pfam" id="PF01408"/>
    </source>
</evidence>
<name>A0A1B8RJX5_RHILT</name>
<evidence type="ECO:0000256" key="1">
    <source>
        <dbReference type="ARBA" id="ARBA00010928"/>
    </source>
</evidence>
<dbReference type="InterPro" id="IPR030827">
    <property type="entry name" value="Myo_inos_IolG"/>
</dbReference>
<reference evidence="5" key="1">
    <citation type="journal article" date="2015" name="BMC Genomics">
        <title>Transcriptome profiling of a Rhizobium leguminosarum bv. trifolii rosR mutant reveals the role of the transcriptional regulator RosR in motility, synthesis of cell-surface components, and other cellular processes.</title>
        <authorList>
            <person name="Rachwal K."/>
            <person name="Matczynska E."/>
            <person name="Janczarek M."/>
        </authorList>
    </citation>
    <scope>NUCLEOTIDE SEQUENCE</scope>
    <source>
        <strain evidence="5">Rt24.2</strain>
    </source>
</reference>
<dbReference type="RefSeq" id="WP_065275787.1">
    <property type="nucleotide sequence ID" value="NZ_MAMO01000001.1"/>
</dbReference>
<dbReference type="AlphaFoldDB" id="A0A1B8RJX5"/>
<dbReference type="NCBIfam" id="TIGR04380">
    <property type="entry name" value="myo_inos_iolG"/>
    <property type="match status" value="1"/>
</dbReference>
<dbReference type="InterPro" id="IPR036291">
    <property type="entry name" value="NAD(P)-bd_dom_sf"/>
</dbReference>
<proteinExistence type="inferred from homology"/>
<evidence type="ECO:0000313" key="5">
    <source>
        <dbReference type="EMBL" id="AOO87954.1"/>
    </source>
</evidence>
<comment type="similarity">
    <text evidence="1">Belongs to the Gfo/Idh/MocA family.</text>
</comment>
<keyword evidence="2" id="KW-0560">Oxidoreductase</keyword>
<dbReference type="Gene3D" id="3.40.50.720">
    <property type="entry name" value="NAD(P)-binding Rossmann-like Domain"/>
    <property type="match status" value="1"/>
</dbReference>
<evidence type="ECO:0000259" key="4">
    <source>
        <dbReference type="Pfam" id="PF22725"/>
    </source>
</evidence>
<protein>
    <submittedName>
        <fullName evidence="5">Inositol 2-dehydrogenase</fullName>
    </submittedName>
</protein>
<dbReference type="SUPFAM" id="SSF55347">
    <property type="entry name" value="Glyceraldehyde-3-phosphate dehydrogenase-like, C-terminal domain"/>
    <property type="match status" value="1"/>
</dbReference>
<reference evidence="5" key="2">
    <citation type="journal article" date="2016" name="Front. Microbiol.">
        <title>The Regulatory Protein RosR Affects Rhizobium leguminosarum bv. trifolii Protein Profiles, Cell Surface Properties, and Symbiosis with Clover.</title>
        <authorList>
            <person name="Rachwal K."/>
            <person name="Boguszewska A."/>
            <person name="Kopcinska J."/>
            <person name="Karas M."/>
            <person name="Tchorzewski M."/>
            <person name="Janczarek M."/>
        </authorList>
    </citation>
    <scope>NUCLEOTIDE SEQUENCE</scope>
    <source>
        <strain evidence="5">Rt24.2</strain>
    </source>
</reference>
<dbReference type="GO" id="GO:0016491">
    <property type="term" value="F:oxidoreductase activity"/>
    <property type="evidence" value="ECO:0007669"/>
    <property type="project" value="UniProtKB-KW"/>
</dbReference>
<dbReference type="Pfam" id="PF01408">
    <property type="entry name" value="GFO_IDH_MocA"/>
    <property type="match status" value="1"/>
</dbReference>
<dbReference type="PANTHER" id="PTHR42840">
    <property type="entry name" value="NAD(P)-BINDING ROSSMANN-FOLD SUPERFAMILY PROTEIN-RELATED"/>
    <property type="match status" value="1"/>
</dbReference>
<evidence type="ECO:0000256" key="2">
    <source>
        <dbReference type="ARBA" id="ARBA00023002"/>
    </source>
</evidence>
<organism evidence="5">
    <name type="scientific">Rhizobium leguminosarum bv. trifolii</name>
    <dbReference type="NCBI Taxonomy" id="386"/>
    <lineage>
        <taxon>Bacteria</taxon>
        <taxon>Pseudomonadati</taxon>
        <taxon>Pseudomonadota</taxon>
        <taxon>Alphaproteobacteria</taxon>
        <taxon>Hyphomicrobiales</taxon>
        <taxon>Rhizobiaceae</taxon>
        <taxon>Rhizobium/Agrobacterium group</taxon>
        <taxon>Rhizobium</taxon>
    </lineage>
</organism>
<dbReference type="InterPro" id="IPR055170">
    <property type="entry name" value="GFO_IDH_MocA-like_dom"/>
</dbReference>
<feature type="domain" description="GFO/IDH/MocA-like oxidoreductase" evidence="4">
    <location>
        <begin position="128"/>
        <end position="247"/>
    </location>
</feature>
<dbReference type="Gene3D" id="3.30.360.10">
    <property type="entry name" value="Dihydrodipicolinate Reductase, domain 2"/>
    <property type="match status" value="1"/>
</dbReference>
<dbReference type="InterPro" id="IPR000683">
    <property type="entry name" value="Gfo/Idh/MocA-like_OxRdtase_N"/>
</dbReference>
<dbReference type="EMBL" id="KX485590">
    <property type="protein sequence ID" value="AOO87954.1"/>
    <property type="molecule type" value="Genomic_DNA"/>
</dbReference>
<feature type="domain" description="Gfo/Idh/MocA-like oxidoreductase N-terminal" evidence="3">
    <location>
        <begin position="2"/>
        <end position="119"/>
    </location>
</feature>
<dbReference type="Pfam" id="PF22725">
    <property type="entry name" value="GFO_IDH_MocA_C3"/>
    <property type="match status" value="1"/>
</dbReference>
<dbReference type="PANTHER" id="PTHR42840:SF3">
    <property type="entry name" value="BINDING ROSSMANN FOLD OXIDOREDUCTASE, PUTATIVE (AFU_ORTHOLOGUE AFUA_2G10240)-RELATED"/>
    <property type="match status" value="1"/>
</dbReference>